<feature type="chain" id="PRO_5015570829" description="Outer membrane chaperone Skp" evidence="2">
    <location>
        <begin position="23"/>
        <end position="222"/>
    </location>
</feature>
<dbReference type="OrthoDB" id="7868372at2"/>
<dbReference type="GO" id="GO:0051082">
    <property type="term" value="F:unfolded protein binding"/>
    <property type="evidence" value="ECO:0007669"/>
    <property type="project" value="InterPro"/>
</dbReference>
<dbReference type="SUPFAM" id="SSF111384">
    <property type="entry name" value="OmpH-like"/>
    <property type="match status" value="1"/>
</dbReference>
<dbReference type="InterPro" id="IPR005632">
    <property type="entry name" value="Chaperone_Skp"/>
</dbReference>
<feature type="signal peptide" evidence="2">
    <location>
        <begin position="1"/>
        <end position="22"/>
    </location>
</feature>
<reference evidence="3 4" key="1">
    <citation type="submission" date="2018-05" db="EMBL/GenBank/DDBJ databases">
        <title>Pararhodobacter marina sp. nov., isolated from deep-sea water of the Indian Ocean.</title>
        <authorList>
            <person name="Lai Q.Sr."/>
            <person name="Liu X."/>
            <person name="Shao Z."/>
        </authorList>
    </citation>
    <scope>NUCLEOTIDE SEQUENCE [LARGE SCALE GENOMIC DNA]</scope>
    <source>
        <strain evidence="3 4">CIC4N-9</strain>
    </source>
</reference>
<protein>
    <recommendedName>
        <fullName evidence="5">Outer membrane chaperone Skp</fullName>
    </recommendedName>
</protein>
<dbReference type="Pfam" id="PF03938">
    <property type="entry name" value="OmpH"/>
    <property type="match status" value="1"/>
</dbReference>
<name>A0A2U2CBN6_9RHOB</name>
<keyword evidence="4" id="KW-1185">Reference proteome</keyword>
<dbReference type="InterPro" id="IPR024930">
    <property type="entry name" value="Skp_dom_sf"/>
</dbReference>
<gene>
    <name evidence="3" type="ORF">C4N9_10325</name>
</gene>
<evidence type="ECO:0000313" key="3">
    <source>
        <dbReference type="EMBL" id="PWE29194.1"/>
    </source>
</evidence>
<accession>A0A2U2CBN6</accession>
<organism evidence="3 4">
    <name type="scientific">Pararhodobacter marinus</name>
    <dbReference type="NCBI Taxonomy" id="2184063"/>
    <lineage>
        <taxon>Bacteria</taxon>
        <taxon>Pseudomonadati</taxon>
        <taxon>Pseudomonadota</taxon>
        <taxon>Alphaproteobacteria</taxon>
        <taxon>Rhodobacterales</taxon>
        <taxon>Paracoccaceae</taxon>
        <taxon>Pararhodobacter</taxon>
    </lineage>
</organism>
<evidence type="ECO:0000256" key="2">
    <source>
        <dbReference type="SAM" id="SignalP"/>
    </source>
</evidence>
<dbReference type="SMART" id="SM00935">
    <property type="entry name" value="OmpH"/>
    <property type="match status" value="1"/>
</dbReference>
<keyword evidence="2" id="KW-0732">Signal</keyword>
<evidence type="ECO:0000313" key="4">
    <source>
        <dbReference type="Proteomes" id="UP000244940"/>
    </source>
</evidence>
<dbReference type="GeneID" id="94365286"/>
<comment type="caution">
    <text evidence="3">The sequence shown here is derived from an EMBL/GenBank/DDBJ whole genome shotgun (WGS) entry which is preliminary data.</text>
</comment>
<dbReference type="Proteomes" id="UP000244940">
    <property type="component" value="Unassembled WGS sequence"/>
</dbReference>
<feature type="compositionally biased region" description="Low complexity" evidence="1">
    <location>
        <begin position="207"/>
        <end position="222"/>
    </location>
</feature>
<evidence type="ECO:0000256" key="1">
    <source>
        <dbReference type="SAM" id="MobiDB-lite"/>
    </source>
</evidence>
<sequence>MVRFPTILLAGALLCAPVCVTAQTAGPAPDALGARLPQGVSPVPYRILDQDRLLRESELGQEILAGIRAAEAELEAENQFYFDQLAAEERALTEARAGLTPEEFRARADAFDARVESIRSERAQASQALARWSEGEAQRFFDAALPVLVQMMNDRGILALLKPDTLILGSDMLDVTSDAIALLDASGTGIGDDAPEAPGDSPPEMQPANPDDAPADSPAPTE</sequence>
<feature type="region of interest" description="Disordered" evidence="1">
    <location>
        <begin position="186"/>
        <end position="222"/>
    </location>
</feature>
<dbReference type="RefSeq" id="WP_109533243.1">
    <property type="nucleotide sequence ID" value="NZ_QEYD01000005.1"/>
</dbReference>
<proteinExistence type="predicted"/>
<dbReference type="AlphaFoldDB" id="A0A2U2CBN6"/>
<dbReference type="Gene3D" id="3.30.910.20">
    <property type="entry name" value="Skp domain"/>
    <property type="match status" value="1"/>
</dbReference>
<dbReference type="EMBL" id="QEYD01000005">
    <property type="protein sequence ID" value="PWE29194.1"/>
    <property type="molecule type" value="Genomic_DNA"/>
</dbReference>
<evidence type="ECO:0008006" key="5">
    <source>
        <dbReference type="Google" id="ProtNLM"/>
    </source>
</evidence>